<evidence type="ECO:0000313" key="17">
    <source>
        <dbReference type="Proteomes" id="UP000190064"/>
    </source>
</evidence>
<comment type="caution">
    <text evidence="16">The sequence shown here is derived from an EMBL/GenBank/DDBJ whole genome shotgun (WGS) entry which is preliminary data.</text>
</comment>
<evidence type="ECO:0000256" key="5">
    <source>
        <dbReference type="ARBA" id="ARBA00022806"/>
    </source>
</evidence>
<dbReference type="InterPro" id="IPR014014">
    <property type="entry name" value="RNA_helicase_DEAD_Q_motif"/>
</dbReference>
<evidence type="ECO:0000256" key="4">
    <source>
        <dbReference type="ARBA" id="ARBA00022801"/>
    </source>
</evidence>
<evidence type="ECO:0000259" key="14">
    <source>
        <dbReference type="PROSITE" id="PS51194"/>
    </source>
</evidence>
<dbReference type="GO" id="GO:0042255">
    <property type="term" value="P:ribosome assembly"/>
    <property type="evidence" value="ECO:0007669"/>
    <property type="project" value="UniProtKB-ARBA"/>
</dbReference>
<feature type="short sequence motif" description="Q motif" evidence="10">
    <location>
        <begin position="1"/>
        <end position="29"/>
    </location>
</feature>
<evidence type="ECO:0000256" key="6">
    <source>
        <dbReference type="ARBA" id="ARBA00022840"/>
    </source>
</evidence>
<dbReference type="PANTHER" id="PTHR47959:SF11">
    <property type="entry name" value="ATP-DEPENDENT RNA HELICASE DEAD BOX FAMILY"/>
    <property type="match status" value="1"/>
</dbReference>
<dbReference type="InterPro" id="IPR011545">
    <property type="entry name" value="DEAD/DEAH_box_helicase_dom"/>
</dbReference>
<evidence type="ECO:0000256" key="11">
    <source>
        <dbReference type="RuleBase" id="RU000492"/>
    </source>
</evidence>
<comment type="catalytic activity">
    <reaction evidence="8">
        <text>ATP + H2O = ADP + phosphate + H(+)</text>
        <dbReference type="Rhea" id="RHEA:13065"/>
        <dbReference type="ChEBI" id="CHEBI:15377"/>
        <dbReference type="ChEBI" id="CHEBI:15378"/>
        <dbReference type="ChEBI" id="CHEBI:30616"/>
        <dbReference type="ChEBI" id="CHEBI:43474"/>
        <dbReference type="ChEBI" id="CHEBI:456216"/>
        <dbReference type="EC" id="3.6.4.13"/>
    </reaction>
</comment>
<dbReference type="EMBL" id="MTSD02000004">
    <property type="protein sequence ID" value="OOV86848.1"/>
    <property type="molecule type" value="Genomic_DNA"/>
</dbReference>
<dbReference type="AlphaFoldDB" id="A0A1T1HAG6"/>
<dbReference type="PANTHER" id="PTHR47959">
    <property type="entry name" value="ATP-DEPENDENT RNA HELICASE RHLE-RELATED"/>
    <property type="match status" value="1"/>
</dbReference>
<sequence>MSFATLKLNASLVKALTEQGYTTPTPIQQRAIPEILAGRDLIAAAQTGTGKTAAFVLPILQQIDPDKTVRAKRVQALILVPTRELAVQVENSVQSYAKHLDIRSMAMFGGSKIADQKQALIEGVDILVATPGRLIDMLYQRALQLDELEYFVLDEADRMLDMGFIADINKVIERLPEQRQNLLFSATLPEAVRQLARTALQHPLEIKIADTADAEPKIEQWIITVDKDTKSALLSHLITENNWDQALIFIRTKHGAAKLASQLEKRGIASDTIHSGRSQKERTRVLEAFKSGELKYLVTTDVTARGIDIDQLSRVVNYDLPQESQDYVHRIGRTGRAGASGEAISFVSKDDFKHLIAIESRLNHLLERRVEAGFEPRKEVPVTKLNFVPKSGKVVAGADEAERPSFKRKAPEDGKPAPTGSYRKPGPKKNGDSKRGQAPQRRSRDDGNRTSGNSKAADPWAKFRK</sequence>
<evidence type="ECO:0000259" key="13">
    <source>
        <dbReference type="PROSITE" id="PS51192"/>
    </source>
</evidence>
<dbReference type="Pfam" id="PF00271">
    <property type="entry name" value="Helicase_C"/>
    <property type="match status" value="1"/>
</dbReference>
<evidence type="ECO:0000256" key="12">
    <source>
        <dbReference type="SAM" id="MobiDB-lite"/>
    </source>
</evidence>
<dbReference type="EC" id="3.6.4.13" evidence="1"/>
<name>A0A1T1HAG6_OCELI</name>
<evidence type="ECO:0000256" key="3">
    <source>
        <dbReference type="ARBA" id="ARBA00022741"/>
    </source>
</evidence>
<evidence type="ECO:0000313" key="16">
    <source>
        <dbReference type="EMBL" id="OOV86848.1"/>
    </source>
</evidence>
<gene>
    <name evidence="16" type="ORF">BTA35_0211150</name>
</gene>
<keyword evidence="17" id="KW-1185">Reference proteome</keyword>
<reference evidence="16" key="1">
    <citation type="submission" date="2017-02" db="EMBL/GenBank/DDBJ databases">
        <title>Draft Genome Sequence of the Salt Water Bacterium Oceanospirillum linum ATCC 11336.</title>
        <authorList>
            <person name="Trachtenberg A.M."/>
            <person name="Carney J.G."/>
            <person name="Linnane J.D."/>
            <person name="Rheaume B.A."/>
            <person name="Pitts N.L."/>
            <person name="Mykles D.L."/>
            <person name="Maclea K.S."/>
        </authorList>
    </citation>
    <scope>NUCLEOTIDE SEQUENCE [LARGE SCALE GENOMIC DNA]</scope>
    <source>
        <strain evidence="16">ATCC 11336</strain>
    </source>
</reference>
<dbReference type="CDD" id="cd18787">
    <property type="entry name" value="SF2_C_DEAD"/>
    <property type="match status" value="1"/>
</dbReference>
<organism evidence="16 17">
    <name type="scientific">Oceanospirillum linum</name>
    <dbReference type="NCBI Taxonomy" id="966"/>
    <lineage>
        <taxon>Bacteria</taxon>
        <taxon>Pseudomonadati</taxon>
        <taxon>Pseudomonadota</taxon>
        <taxon>Gammaproteobacteria</taxon>
        <taxon>Oceanospirillales</taxon>
        <taxon>Oceanospirillaceae</taxon>
        <taxon>Oceanospirillum</taxon>
    </lineage>
</organism>
<dbReference type="SMART" id="SM00490">
    <property type="entry name" value="HELICc"/>
    <property type="match status" value="1"/>
</dbReference>
<dbReference type="CDD" id="cd00268">
    <property type="entry name" value="DEADc"/>
    <property type="match status" value="1"/>
</dbReference>
<dbReference type="PROSITE" id="PS51192">
    <property type="entry name" value="HELICASE_ATP_BIND_1"/>
    <property type="match status" value="1"/>
</dbReference>
<evidence type="ECO:0000256" key="1">
    <source>
        <dbReference type="ARBA" id="ARBA00012552"/>
    </source>
</evidence>
<dbReference type="RefSeq" id="WP_078319899.1">
    <property type="nucleotide sequence ID" value="NZ_FXTS01000005.1"/>
</dbReference>
<dbReference type="InterPro" id="IPR050079">
    <property type="entry name" value="DEAD_box_RNA_helicase"/>
</dbReference>
<dbReference type="Proteomes" id="UP000190064">
    <property type="component" value="Unassembled WGS sequence"/>
</dbReference>
<evidence type="ECO:0000259" key="15">
    <source>
        <dbReference type="PROSITE" id="PS51195"/>
    </source>
</evidence>
<keyword evidence="6 11" id="KW-0067">ATP-binding</keyword>
<evidence type="ECO:0000256" key="2">
    <source>
        <dbReference type="ARBA" id="ARBA00022490"/>
    </source>
</evidence>
<dbReference type="GO" id="GO:0016787">
    <property type="term" value="F:hydrolase activity"/>
    <property type="evidence" value="ECO:0007669"/>
    <property type="project" value="UniProtKB-KW"/>
</dbReference>
<evidence type="ECO:0000256" key="9">
    <source>
        <dbReference type="ARBA" id="ARBA00074363"/>
    </source>
</evidence>
<dbReference type="InterPro" id="IPR014001">
    <property type="entry name" value="Helicase_ATP-bd"/>
</dbReference>
<dbReference type="GO" id="GO:0005524">
    <property type="term" value="F:ATP binding"/>
    <property type="evidence" value="ECO:0007669"/>
    <property type="project" value="UniProtKB-KW"/>
</dbReference>
<dbReference type="SMART" id="SM00487">
    <property type="entry name" value="DEXDc"/>
    <property type="match status" value="1"/>
</dbReference>
<dbReference type="InterPro" id="IPR001650">
    <property type="entry name" value="Helicase_C-like"/>
</dbReference>
<dbReference type="SUPFAM" id="SSF52540">
    <property type="entry name" value="P-loop containing nucleoside triphosphate hydrolases"/>
    <property type="match status" value="1"/>
</dbReference>
<keyword evidence="5 11" id="KW-0347">Helicase</keyword>
<feature type="compositionally biased region" description="Basic and acidic residues" evidence="12">
    <location>
        <begin position="400"/>
        <end position="415"/>
    </location>
</feature>
<feature type="domain" description="DEAD-box RNA helicase Q" evidence="15">
    <location>
        <begin position="1"/>
        <end position="29"/>
    </location>
</feature>
<feature type="region of interest" description="Disordered" evidence="12">
    <location>
        <begin position="396"/>
        <end position="465"/>
    </location>
</feature>
<dbReference type="PROSITE" id="PS51195">
    <property type="entry name" value="Q_MOTIF"/>
    <property type="match status" value="1"/>
</dbReference>
<dbReference type="GO" id="GO:0003676">
    <property type="term" value="F:nucleic acid binding"/>
    <property type="evidence" value="ECO:0007669"/>
    <property type="project" value="InterPro"/>
</dbReference>
<evidence type="ECO:0000256" key="10">
    <source>
        <dbReference type="PROSITE-ProRule" id="PRU00552"/>
    </source>
</evidence>
<keyword evidence="3 11" id="KW-0547">Nucleotide-binding</keyword>
<feature type="domain" description="Helicase ATP-binding" evidence="13">
    <location>
        <begin position="32"/>
        <end position="206"/>
    </location>
</feature>
<evidence type="ECO:0000256" key="7">
    <source>
        <dbReference type="ARBA" id="ARBA00038437"/>
    </source>
</evidence>
<dbReference type="GO" id="GO:0009266">
    <property type="term" value="P:response to temperature stimulus"/>
    <property type="evidence" value="ECO:0007669"/>
    <property type="project" value="UniProtKB-ARBA"/>
</dbReference>
<feature type="domain" description="Helicase C-terminal" evidence="14">
    <location>
        <begin position="217"/>
        <end position="377"/>
    </location>
</feature>
<keyword evidence="4 11" id="KW-0378">Hydrolase</keyword>
<proteinExistence type="inferred from homology"/>
<dbReference type="PROSITE" id="PS51194">
    <property type="entry name" value="HELICASE_CTER"/>
    <property type="match status" value="1"/>
</dbReference>
<accession>A0A1T1HAG6</accession>
<dbReference type="FunFam" id="3.40.50.300:FF:000108">
    <property type="entry name" value="ATP-dependent RNA helicase RhlE"/>
    <property type="match status" value="1"/>
</dbReference>
<comment type="similarity">
    <text evidence="7 11">Belongs to the DEAD box helicase family.</text>
</comment>
<dbReference type="InterPro" id="IPR027417">
    <property type="entry name" value="P-loop_NTPase"/>
</dbReference>
<evidence type="ECO:0000256" key="8">
    <source>
        <dbReference type="ARBA" id="ARBA00047984"/>
    </source>
</evidence>
<dbReference type="GO" id="GO:0003724">
    <property type="term" value="F:RNA helicase activity"/>
    <property type="evidence" value="ECO:0007669"/>
    <property type="project" value="UniProtKB-EC"/>
</dbReference>
<dbReference type="InterPro" id="IPR044742">
    <property type="entry name" value="DEAD/DEAH_RhlB"/>
</dbReference>
<dbReference type="GO" id="GO:0005829">
    <property type="term" value="C:cytosol"/>
    <property type="evidence" value="ECO:0007669"/>
    <property type="project" value="TreeGrafter"/>
</dbReference>
<dbReference type="STRING" id="966.BTA35_0211150"/>
<protein>
    <recommendedName>
        <fullName evidence="9">DEAD-box ATP-dependent RNA helicase RhpA</fullName>
        <ecNumber evidence="1">3.6.4.13</ecNumber>
    </recommendedName>
</protein>
<dbReference type="InterPro" id="IPR000629">
    <property type="entry name" value="RNA-helicase_DEAD-box_CS"/>
</dbReference>
<keyword evidence="2" id="KW-0963">Cytoplasm</keyword>
<dbReference type="Gene3D" id="3.40.50.300">
    <property type="entry name" value="P-loop containing nucleotide triphosphate hydrolases"/>
    <property type="match status" value="2"/>
</dbReference>
<dbReference type="Pfam" id="PF00270">
    <property type="entry name" value="DEAD"/>
    <property type="match status" value="1"/>
</dbReference>
<dbReference type="PROSITE" id="PS00039">
    <property type="entry name" value="DEAD_ATP_HELICASE"/>
    <property type="match status" value="1"/>
</dbReference>